<organism evidence="1 2">
    <name type="scientific">Secundilactobacillus kimchicus JCM 15530</name>
    <dbReference type="NCBI Taxonomy" id="1302272"/>
    <lineage>
        <taxon>Bacteria</taxon>
        <taxon>Bacillati</taxon>
        <taxon>Bacillota</taxon>
        <taxon>Bacilli</taxon>
        <taxon>Lactobacillales</taxon>
        <taxon>Lactobacillaceae</taxon>
        <taxon>Secundilactobacillus</taxon>
    </lineage>
</organism>
<dbReference type="SUPFAM" id="SSF53474">
    <property type="entry name" value="alpha/beta-Hydrolases"/>
    <property type="match status" value="1"/>
</dbReference>
<dbReference type="PATRIC" id="fig|1302272.5.peg.2374"/>
<dbReference type="AlphaFoldDB" id="A0A0R1HM12"/>
<name>A0A0R1HM12_9LACO</name>
<dbReference type="EMBL" id="AZCX01000007">
    <property type="protein sequence ID" value="KRK47600.1"/>
    <property type="molecule type" value="Genomic_DNA"/>
</dbReference>
<dbReference type="STRING" id="1302272.FC96_GL002323"/>
<protein>
    <recommendedName>
        <fullName evidence="3">Alpha beta hydrolase superfamily protein</fullName>
    </recommendedName>
</protein>
<reference evidence="1 2" key="1">
    <citation type="journal article" date="2015" name="Genome Announc.">
        <title>Expanding the biotechnology potential of lactobacilli through comparative genomics of 213 strains and associated genera.</title>
        <authorList>
            <person name="Sun Z."/>
            <person name="Harris H.M."/>
            <person name="McCann A."/>
            <person name="Guo C."/>
            <person name="Argimon S."/>
            <person name="Zhang W."/>
            <person name="Yang X."/>
            <person name="Jeffery I.B."/>
            <person name="Cooney J.C."/>
            <person name="Kagawa T.F."/>
            <person name="Liu W."/>
            <person name="Song Y."/>
            <person name="Salvetti E."/>
            <person name="Wrobel A."/>
            <person name="Rasinkangas P."/>
            <person name="Parkhill J."/>
            <person name="Rea M.C."/>
            <person name="O'Sullivan O."/>
            <person name="Ritari J."/>
            <person name="Douillard F.P."/>
            <person name="Paul Ross R."/>
            <person name="Yang R."/>
            <person name="Briner A.E."/>
            <person name="Felis G.E."/>
            <person name="de Vos W.M."/>
            <person name="Barrangou R."/>
            <person name="Klaenhammer T.R."/>
            <person name="Caufield P.W."/>
            <person name="Cui Y."/>
            <person name="Zhang H."/>
            <person name="O'Toole P.W."/>
        </authorList>
    </citation>
    <scope>NUCLEOTIDE SEQUENCE [LARGE SCALE GENOMIC DNA]</scope>
    <source>
        <strain evidence="1 2">JCM 15530</strain>
    </source>
</reference>
<evidence type="ECO:0000313" key="2">
    <source>
        <dbReference type="Proteomes" id="UP000050911"/>
    </source>
</evidence>
<evidence type="ECO:0000313" key="1">
    <source>
        <dbReference type="EMBL" id="KRK47600.1"/>
    </source>
</evidence>
<evidence type="ECO:0008006" key="3">
    <source>
        <dbReference type="Google" id="ProtNLM"/>
    </source>
</evidence>
<dbReference type="Proteomes" id="UP000050911">
    <property type="component" value="Unassembled WGS sequence"/>
</dbReference>
<dbReference type="Pfam" id="PF06028">
    <property type="entry name" value="DUF915"/>
    <property type="match status" value="1"/>
</dbReference>
<sequence>MKKIIFRFGLVIAIALIGFGLQTAHNQTLNRPVTSHASQADLATNRAVHTTKLKQVPTLFVHGLGGRYLSETPMVKPSVRAGIATWGLLVSVKANGHIAIKGHLTHKKNPVILLRFENNLAGEVQDAEWLHDVLAVLKAKYGVTKYNMVSHSMGAYAAVYYAERLSHTSDQPTLNKLVTIAGPFNGIMHLRAKRLLVLSNKLLKLVDDKPNTNRLLRNGRPAMVHPEYRALWTARNQFPATAQVLNIYGNIGDGSNSDTCVTTVSARSLRALTGHRAKRYTAKELHGLDASHFQLHNTNRRVQQMLAWYLWHAEL</sequence>
<proteinExistence type="predicted"/>
<dbReference type="OrthoDB" id="503948at2"/>
<accession>A0A0R1HM12</accession>
<dbReference type="InterPro" id="IPR029058">
    <property type="entry name" value="AB_hydrolase_fold"/>
</dbReference>
<dbReference type="InterPro" id="IPR010315">
    <property type="entry name" value="DUF915_hydro-like"/>
</dbReference>
<comment type="caution">
    <text evidence="1">The sequence shown here is derived from an EMBL/GenBank/DDBJ whole genome shotgun (WGS) entry which is preliminary data.</text>
</comment>
<keyword evidence="2" id="KW-1185">Reference proteome</keyword>
<dbReference type="Gene3D" id="3.40.50.1820">
    <property type="entry name" value="alpha/beta hydrolase"/>
    <property type="match status" value="1"/>
</dbReference>
<gene>
    <name evidence="1" type="ORF">FC96_GL002323</name>
</gene>
<dbReference type="RefSeq" id="WP_056942771.1">
    <property type="nucleotide sequence ID" value="NZ_AZCX01000007.1"/>
</dbReference>